<reference evidence="2 3" key="1">
    <citation type="submission" date="2018-11" db="EMBL/GenBank/DDBJ databases">
        <title>Whole genome sequence of Streptomyces chrestomyceticus NBRC 13444(T).</title>
        <authorList>
            <person name="Komaki H."/>
            <person name="Tamura T."/>
        </authorList>
    </citation>
    <scope>NUCLEOTIDE SEQUENCE [LARGE SCALE GENOMIC DNA]</scope>
    <source>
        <strain evidence="2 3">NBRC 13444</strain>
    </source>
</reference>
<feature type="compositionally biased region" description="Basic residues" evidence="1">
    <location>
        <begin position="1"/>
        <end position="25"/>
    </location>
</feature>
<feature type="compositionally biased region" description="Basic residues" evidence="1">
    <location>
        <begin position="79"/>
        <end position="89"/>
    </location>
</feature>
<feature type="compositionally biased region" description="Basic and acidic residues" evidence="1">
    <location>
        <begin position="26"/>
        <end position="46"/>
    </location>
</feature>
<feature type="region of interest" description="Disordered" evidence="1">
    <location>
        <begin position="1"/>
        <end position="117"/>
    </location>
</feature>
<organism evidence="2 3">
    <name type="scientific">Streptomyces chrestomyceticus JCM 4735</name>
    <dbReference type="NCBI Taxonomy" id="1306181"/>
    <lineage>
        <taxon>Bacteria</taxon>
        <taxon>Bacillati</taxon>
        <taxon>Actinomycetota</taxon>
        <taxon>Actinomycetes</taxon>
        <taxon>Kitasatosporales</taxon>
        <taxon>Streptomycetaceae</taxon>
        <taxon>Streptomyces</taxon>
    </lineage>
</organism>
<feature type="compositionally biased region" description="Pro residues" evidence="1">
    <location>
        <begin position="242"/>
        <end position="252"/>
    </location>
</feature>
<sequence length="296" mass="32824">MGPRHGRRKRLRRRDGVSRHPHHRGLRGDDLPFEIRIRQHRRDAAVVRRHRDATAGRAGQRQYSDPQTGEQPATVAPASRHRPRIRRGHMAGPQAHGTQHSQPPARSRRPLPTAPLPDAELRKSAERFARTWFPTETADAAARFEHPRNAPDTRLLSYRHYDHGVMAPMRIDIVVSTTGRITRLTTKALPGTRHALEATTVPIPPSQLRLPNLSPCPRNGRRTPMPATNSSAPHIQGHTEWVPPPPAQPPAGPAATAQRRLPRGGRTTARGGVSRPAGAEQRPPRPSTESRTGFLA</sequence>
<feature type="compositionally biased region" description="Polar residues" evidence="1">
    <location>
        <begin position="61"/>
        <end position="71"/>
    </location>
</feature>
<evidence type="ECO:0000313" key="2">
    <source>
        <dbReference type="EMBL" id="GCD39674.1"/>
    </source>
</evidence>
<proteinExistence type="predicted"/>
<accession>A0A7U9L269</accession>
<name>A0A7U9L269_9ACTN</name>
<feature type="compositionally biased region" description="Polar residues" evidence="1">
    <location>
        <begin position="287"/>
        <end position="296"/>
    </location>
</feature>
<gene>
    <name evidence="2" type="ORF">OEIGOIKO_07530</name>
</gene>
<dbReference type="AlphaFoldDB" id="A0A7U9L269"/>
<evidence type="ECO:0000313" key="3">
    <source>
        <dbReference type="Proteomes" id="UP000287830"/>
    </source>
</evidence>
<feature type="region of interest" description="Disordered" evidence="1">
    <location>
        <begin position="204"/>
        <end position="296"/>
    </location>
</feature>
<dbReference type="Proteomes" id="UP000287830">
    <property type="component" value="Unassembled WGS sequence"/>
</dbReference>
<dbReference type="EMBL" id="BHZC01000001">
    <property type="protein sequence ID" value="GCD39674.1"/>
    <property type="molecule type" value="Genomic_DNA"/>
</dbReference>
<protein>
    <submittedName>
        <fullName evidence="2">Uncharacterized protein</fullName>
    </submittedName>
</protein>
<comment type="caution">
    <text evidence="2">The sequence shown here is derived from an EMBL/GenBank/DDBJ whole genome shotgun (WGS) entry which is preliminary data.</text>
</comment>
<evidence type="ECO:0000256" key="1">
    <source>
        <dbReference type="SAM" id="MobiDB-lite"/>
    </source>
</evidence>